<evidence type="ECO:0000313" key="2">
    <source>
        <dbReference type="EMBL" id="MBC6993317.1"/>
    </source>
</evidence>
<evidence type="ECO:0000256" key="1">
    <source>
        <dbReference type="SAM" id="Phobius"/>
    </source>
</evidence>
<reference evidence="2" key="1">
    <citation type="submission" date="2020-08" db="EMBL/GenBank/DDBJ databases">
        <title>Lewinella bacteria from marine environments.</title>
        <authorList>
            <person name="Zhong Y."/>
        </authorList>
    </citation>
    <scope>NUCLEOTIDE SEQUENCE</scope>
    <source>
        <strain evidence="2">KCTC 42187</strain>
    </source>
</reference>
<feature type="transmembrane region" description="Helical" evidence="1">
    <location>
        <begin position="149"/>
        <end position="166"/>
    </location>
</feature>
<sequence length="197" mass="22311">MEYRTKLQYAERVAEQLQGKKSTAEIETELKQEGLFERDIINVMTSARNILADKYAPLVREILLGKRDAAEVQESGVIDNEILTTLIWQESNKLAIAEKRAITRMVKENYPVSEIIKEVDTRFLTIPQAKQHIEKLQQTQQQNSGSNRIAGIMGGLGLILLSVIVLVATDRFFFFIPIIGIIMIGKALATERMAYED</sequence>
<keyword evidence="1" id="KW-0812">Transmembrane</keyword>
<feature type="transmembrane region" description="Helical" evidence="1">
    <location>
        <begin position="172"/>
        <end position="189"/>
    </location>
</feature>
<keyword evidence="1" id="KW-1133">Transmembrane helix</keyword>
<dbReference type="Proteomes" id="UP000650081">
    <property type="component" value="Unassembled WGS sequence"/>
</dbReference>
<dbReference type="AlphaFoldDB" id="A0A923PFW2"/>
<organism evidence="2 3">
    <name type="scientific">Neolewinella lacunae</name>
    <dbReference type="NCBI Taxonomy" id="1517758"/>
    <lineage>
        <taxon>Bacteria</taxon>
        <taxon>Pseudomonadati</taxon>
        <taxon>Bacteroidota</taxon>
        <taxon>Saprospiria</taxon>
        <taxon>Saprospirales</taxon>
        <taxon>Lewinellaceae</taxon>
        <taxon>Neolewinella</taxon>
    </lineage>
</organism>
<name>A0A923PFW2_9BACT</name>
<gene>
    <name evidence="2" type="ORF">H9S92_04030</name>
</gene>
<keyword evidence="3" id="KW-1185">Reference proteome</keyword>
<comment type="caution">
    <text evidence="2">The sequence shown here is derived from an EMBL/GenBank/DDBJ whole genome shotgun (WGS) entry which is preliminary data.</text>
</comment>
<keyword evidence="1" id="KW-0472">Membrane</keyword>
<dbReference type="EMBL" id="JACSIT010000063">
    <property type="protein sequence ID" value="MBC6993317.1"/>
    <property type="molecule type" value="Genomic_DNA"/>
</dbReference>
<accession>A0A923PFW2</accession>
<dbReference type="RefSeq" id="WP_187465433.1">
    <property type="nucleotide sequence ID" value="NZ_JACSIT010000063.1"/>
</dbReference>
<protein>
    <submittedName>
        <fullName evidence="2">Uncharacterized protein</fullName>
    </submittedName>
</protein>
<proteinExistence type="predicted"/>
<evidence type="ECO:0000313" key="3">
    <source>
        <dbReference type="Proteomes" id="UP000650081"/>
    </source>
</evidence>